<dbReference type="AlphaFoldDB" id="A0ABD5QBW0"/>
<dbReference type="EMBL" id="JBHSJG010000005">
    <property type="protein sequence ID" value="MFC4986604.1"/>
    <property type="molecule type" value="Genomic_DNA"/>
</dbReference>
<dbReference type="InterPro" id="IPR046506">
    <property type="entry name" value="DUF6684"/>
</dbReference>
<feature type="transmembrane region" description="Helical" evidence="2">
    <location>
        <begin position="30"/>
        <end position="51"/>
    </location>
</feature>
<name>A0ABD5QBW0_9EURY</name>
<dbReference type="RefSeq" id="WP_224828071.1">
    <property type="nucleotide sequence ID" value="NZ_JAIVEF010000003.1"/>
</dbReference>
<keyword evidence="2" id="KW-0812">Transmembrane</keyword>
<feature type="transmembrane region" description="Helical" evidence="2">
    <location>
        <begin position="57"/>
        <end position="78"/>
    </location>
</feature>
<sequence>MGSFITLPVERTPVLEWLSRETVVDISINGAPLFILAYFAVLIEVASPWSFDPLPVVLTHTLTLFPLVVLVFATYYAARAIERDAARSAPTRDSTDDPPEGPDR</sequence>
<gene>
    <name evidence="3" type="ORF">ACFPFO_02185</name>
</gene>
<evidence type="ECO:0000256" key="1">
    <source>
        <dbReference type="SAM" id="MobiDB-lite"/>
    </source>
</evidence>
<keyword evidence="2" id="KW-0472">Membrane</keyword>
<evidence type="ECO:0000313" key="3">
    <source>
        <dbReference type="EMBL" id="MFC4986604.1"/>
    </source>
</evidence>
<keyword evidence="2" id="KW-1133">Transmembrane helix</keyword>
<accession>A0ABD5QBW0</accession>
<evidence type="ECO:0000256" key="2">
    <source>
        <dbReference type="SAM" id="Phobius"/>
    </source>
</evidence>
<reference evidence="3 4" key="1">
    <citation type="journal article" date="2019" name="Int. J. Syst. Evol. Microbiol.">
        <title>The Global Catalogue of Microorganisms (GCM) 10K type strain sequencing project: providing services to taxonomists for standard genome sequencing and annotation.</title>
        <authorList>
            <consortium name="The Broad Institute Genomics Platform"/>
            <consortium name="The Broad Institute Genome Sequencing Center for Infectious Disease"/>
            <person name="Wu L."/>
            <person name="Ma J."/>
        </authorList>
    </citation>
    <scope>NUCLEOTIDE SEQUENCE [LARGE SCALE GENOMIC DNA]</scope>
    <source>
        <strain evidence="3 4">CGMCC 1.15824</strain>
    </source>
</reference>
<keyword evidence="4" id="KW-1185">Reference proteome</keyword>
<comment type="caution">
    <text evidence="3">The sequence shown here is derived from an EMBL/GenBank/DDBJ whole genome shotgun (WGS) entry which is preliminary data.</text>
</comment>
<organism evidence="3 4">
    <name type="scientific">Saliphagus infecundisoli</name>
    <dbReference type="NCBI Taxonomy" id="1849069"/>
    <lineage>
        <taxon>Archaea</taxon>
        <taxon>Methanobacteriati</taxon>
        <taxon>Methanobacteriota</taxon>
        <taxon>Stenosarchaea group</taxon>
        <taxon>Halobacteria</taxon>
        <taxon>Halobacteriales</taxon>
        <taxon>Natrialbaceae</taxon>
        <taxon>Saliphagus</taxon>
    </lineage>
</organism>
<dbReference type="Proteomes" id="UP001595925">
    <property type="component" value="Unassembled WGS sequence"/>
</dbReference>
<feature type="region of interest" description="Disordered" evidence="1">
    <location>
        <begin position="85"/>
        <end position="104"/>
    </location>
</feature>
<dbReference type="Pfam" id="PF20389">
    <property type="entry name" value="DUF6684"/>
    <property type="match status" value="1"/>
</dbReference>
<protein>
    <submittedName>
        <fullName evidence="3">DUF6684 family protein</fullName>
    </submittedName>
</protein>
<proteinExistence type="predicted"/>
<evidence type="ECO:0000313" key="4">
    <source>
        <dbReference type="Proteomes" id="UP001595925"/>
    </source>
</evidence>